<protein>
    <submittedName>
        <fullName evidence="1">Uncharacterized protein</fullName>
    </submittedName>
</protein>
<proteinExistence type="predicted"/>
<dbReference type="Proteomes" id="UP000805193">
    <property type="component" value="Unassembled WGS sequence"/>
</dbReference>
<organism evidence="1 2">
    <name type="scientific">Ixodes persulcatus</name>
    <name type="common">Taiga tick</name>
    <dbReference type="NCBI Taxonomy" id="34615"/>
    <lineage>
        <taxon>Eukaryota</taxon>
        <taxon>Metazoa</taxon>
        <taxon>Ecdysozoa</taxon>
        <taxon>Arthropoda</taxon>
        <taxon>Chelicerata</taxon>
        <taxon>Arachnida</taxon>
        <taxon>Acari</taxon>
        <taxon>Parasitiformes</taxon>
        <taxon>Ixodida</taxon>
        <taxon>Ixodoidea</taxon>
        <taxon>Ixodidae</taxon>
        <taxon>Ixodinae</taxon>
        <taxon>Ixodes</taxon>
    </lineage>
</organism>
<dbReference type="EMBL" id="JABSTQ010010575">
    <property type="protein sequence ID" value="KAG0419808.1"/>
    <property type="molecule type" value="Genomic_DNA"/>
</dbReference>
<keyword evidence="2" id="KW-1185">Reference proteome</keyword>
<gene>
    <name evidence="1" type="ORF">HPB47_003870</name>
</gene>
<comment type="caution">
    <text evidence="1">The sequence shown here is derived from an EMBL/GenBank/DDBJ whole genome shotgun (WGS) entry which is preliminary data.</text>
</comment>
<accession>A0AC60PHC1</accession>
<evidence type="ECO:0000313" key="2">
    <source>
        <dbReference type="Proteomes" id="UP000805193"/>
    </source>
</evidence>
<reference evidence="1 2" key="1">
    <citation type="journal article" date="2020" name="Cell">
        <title>Large-Scale Comparative Analyses of Tick Genomes Elucidate Their Genetic Diversity and Vector Capacities.</title>
        <authorList>
            <consortium name="Tick Genome and Microbiome Consortium (TIGMIC)"/>
            <person name="Jia N."/>
            <person name="Wang J."/>
            <person name="Shi W."/>
            <person name="Du L."/>
            <person name="Sun Y."/>
            <person name="Zhan W."/>
            <person name="Jiang J.F."/>
            <person name="Wang Q."/>
            <person name="Zhang B."/>
            <person name="Ji P."/>
            <person name="Bell-Sakyi L."/>
            <person name="Cui X.M."/>
            <person name="Yuan T.T."/>
            <person name="Jiang B.G."/>
            <person name="Yang W.F."/>
            <person name="Lam T.T."/>
            <person name="Chang Q.C."/>
            <person name="Ding S.J."/>
            <person name="Wang X.J."/>
            <person name="Zhu J.G."/>
            <person name="Ruan X.D."/>
            <person name="Zhao L."/>
            <person name="Wei J.T."/>
            <person name="Ye R.Z."/>
            <person name="Que T.C."/>
            <person name="Du C.H."/>
            <person name="Zhou Y.H."/>
            <person name="Cheng J.X."/>
            <person name="Dai P.F."/>
            <person name="Guo W.B."/>
            <person name="Han X.H."/>
            <person name="Huang E.J."/>
            <person name="Li L.F."/>
            <person name="Wei W."/>
            <person name="Gao Y.C."/>
            <person name="Liu J.Z."/>
            <person name="Shao H.Z."/>
            <person name="Wang X."/>
            <person name="Wang C.C."/>
            <person name="Yang T.C."/>
            <person name="Huo Q.B."/>
            <person name="Li W."/>
            <person name="Chen H.Y."/>
            <person name="Chen S.E."/>
            <person name="Zhou L.G."/>
            <person name="Ni X.B."/>
            <person name="Tian J.H."/>
            <person name="Sheng Y."/>
            <person name="Liu T."/>
            <person name="Pan Y.S."/>
            <person name="Xia L.Y."/>
            <person name="Li J."/>
            <person name="Zhao F."/>
            <person name="Cao W.C."/>
        </authorList>
    </citation>
    <scope>NUCLEOTIDE SEQUENCE [LARGE SCALE GENOMIC DNA]</scope>
    <source>
        <strain evidence="1">Iper-2018</strain>
    </source>
</reference>
<evidence type="ECO:0000313" key="1">
    <source>
        <dbReference type="EMBL" id="KAG0419808.1"/>
    </source>
</evidence>
<sequence>MRIVFLKVSAETRVALRYAGHVIVKASSLETRSAEASGGSASYTPFHLNLDRSGLYTSRSKPIQSRACHVIFRSRPGFACNAAHCSHRCLWSPLADSRCGRLWEDLCLRMGRLSVVSGGKTLINTLPYIT</sequence>
<name>A0AC60PHC1_IXOPE</name>